<dbReference type="Proteomes" id="UP000095210">
    <property type="component" value="Chromosome"/>
</dbReference>
<dbReference type="InterPro" id="IPR019734">
    <property type="entry name" value="TPR_rpt"/>
</dbReference>
<name>A0AAC9HP66_9PSEU</name>
<sequence>MRPPPDRCLDWPSERDEKIIRVMSDDRDHTGAQAEKQRDIEALSPEARHAWRYLAALPSPSTPGLAAAALGMEQATARRLLDELAGRSLLVHTHDRYEFEAGGRELASAQGPLDEQGSARVAQRATDWVVHSAANANQVIAHLDDHTLPCAPASEGVQPDRFTSREQAWDWCKLWTRDLVPWVRFAVANGLTRRAWELPVVWWEFLFLTKPWVVWRTSAKAALRAARAAQDTEGVAWMLHSLGIIAIEETDWDRASAYLDEALQVRSELEDRREFAWTLIALIRAELDRQSIDEVPVSSDVILDRLEQAEREFTELGRIDGLSSMWSYRAQALHYRGREAEAEAAQRKAAELADQIDAPLLAAFTLTRLAEMRLAKGEFDGAVVVAQAAADQAREIGWLWCVINAATSEGTAHRAAGRAEEARRAWETALTVALQLGDVRAEALERRLAEL</sequence>
<accession>A0AAC9HP66</accession>
<evidence type="ECO:0000313" key="2">
    <source>
        <dbReference type="Proteomes" id="UP000095210"/>
    </source>
</evidence>
<keyword evidence="2" id="KW-1185">Reference proteome</keyword>
<dbReference type="Gene3D" id="1.25.40.10">
    <property type="entry name" value="Tetratricopeptide repeat domain"/>
    <property type="match status" value="1"/>
</dbReference>
<dbReference type="InterPro" id="IPR011990">
    <property type="entry name" value="TPR-like_helical_dom_sf"/>
</dbReference>
<dbReference type="EMBL" id="CP014859">
    <property type="protein sequence ID" value="AOS62816.1"/>
    <property type="molecule type" value="Genomic_DNA"/>
</dbReference>
<dbReference type="KEGG" id="ahm:TL08_10005"/>
<organism evidence="1 2">
    <name type="scientific">Actinoalloteichus hymeniacidonis</name>
    <dbReference type="NCBI Taxonomy" id="340345"/>
    <lineage>
        <taxon>Bacteria</taxon>
        <taxon>Bacillati</taxon>
        <taxon>Actinomycetota</taxon>
        <taxon>Actinomycetes</taxon>
        <taxon>Pseudonocardiales</taxon>
        <taxon>Pseudonocardiaceae</taxon>
        <taxon>Actinoalloteichus</taxon>
    </lineage>
</organism>
<proteinExistence type="predicted"/>
<gene>
    <name evidence="1" type="ORF">TL08_10005</name>
</gene>
<dbReference type="SMART" id="SM00028">
    <property type="entry name" value="TPR"/>
    <property type="match status" value="4"/>
</dbReference>
<dbReference type="SUPFAM" id="SSF48452">
    <property type="entry name" value="TPR-like"/>
    <property type="match status" value="1"/>
</dbReference>
<protein>
    <submittedName>
        <fullName evidence="1">Uncharacterized protein</fullName>
    </submittedName>
</protein>
<reference evidence="2" key="1">
    <citation type="submission" date="2016-03" db="EMBL/GenBank/DDBJ databases">
        <title>Complete genome sequence of the type strain Actinoalloteichus hymeniacidonis DSM 45092.</title>
        <authorList>
            <person name="Schaffert L."/>
            <person name="Albersmeier A."/>
            <person name="Winkler A."/>
            <person name="Kalinowski J."/>
            <person name="Zotchev S."/>
            <person name="Ruckert C."/>
        </authorList>
    </citation>
    <scope>NUCLEOTIDE SEQUENCE [LARGE SCALE GENOMIC DNA]</scope>
    <source>
        <strain evidence="2">HPA177(T) (DSM 45092(T))</strain>
    </source>
</reference>
<dbReference type="AlphaFoldDB" id="A0AAC9HP66"/>
<evidence type="ECO:0000313" key="1">
    <source>
        <dbReference type="EMBL" id="AOS62816.1"/>
    </source>
</evidence>